<feature type="chain" id="PRO_5015316713" evidence="2">
    <location>
        <begin position="22"/>
        <end position="556"/>
    </location>
</feature>
<feature type="signal peptide" evidence="2">
    <location>
        <begin position="1"/>
        <end position="21"/>
    </location>
</feature>
<dbReference type="PANTHER" id="PTHR46580">
    <property type="entry name" value="SENSOR KINASE-RELATED"/>
    <property type="match status" value="1"/>
</dbReference>
<gene>
    <name evidence="3" type="ORF">FCC1311_112812</name>
</gene>
<protein>
    <submittedName>
        <fullName evidence="3">Uncharacterized protein</fullName>
    </submittedName>
</protein>
<dbReference type="InParanoid" id="A0A2R5GZ14"/>
<dbReference type="SUPFAM" id="SSF69318">
    <property type="entry name" value="Integrin alpha N-terminal domain"/>
    <property type="match status" value="1"/>
</dbReference>
<evidence type="ECO:0000313" key="4">
    <source>
        <dbReference type="Proteomes" id="UP000241890"/>
    </source>
</evidence>
<dbReference type="InterPro" id="IPR013517">
    <property type="entry name" value="FG-GAP"/>
</dbReference>
<dbReference type="Pfam" id="PF13517">
    <property type="entry name" value="FG-GAP_3"/>
    <property type="match status" value="2"/>
</dbReference>
<dbReference type="EMBL" id="BEYU01000271">
    <property type="protein sequence ID" value="GBG35058.1"/>
    <property type="molecule type" value="Genomic_DNA"/>
</dbReference>
<keyword evidence="4" id="KW-1185">Reference proteome</keyword>
<dbReference type="OrthoDB" id="3915838at2759"/>
<dbReference type="PANTHER" id="PTHR46580:SF4">
    <property type="entry name" value="ATP_GTP-BINDING PROTEIN"/>
    <property type="match status" value="1"/>
</dbReference>
<evidence type="ECO:0000256" key="2">
    <source>
        <dbReference type="SAM" id="SignalP"/>
    </source>
</evidence>
<organism evidence="3 4">
    <name type="scientific">Hondaea fermentalgiana</name>
    <dbReference type="NCBI Taxonomy" id="2315210"/>
    <lineage>
        <taxon>Eukaryota</taxon>
        <taxon>Sar</taxon>
        <taxon>Stramenopiles</taxon>
        <taxon>Bigyra</taxon>
        <taxon>Labyrinthulomycetes</taxon>
        <taxon>Thraustochytrida</taxon>
        <taxon>Thraustochytriidae</taxon>
        <taxon>Hondaea</taxon>
    </lineage>
</organism>
<dbReference type="InterPro" id="IPR028994">
    <property type="entry name" value="Integrin_alpha_N"/>
</dbReference>
<sequence>MRATRAVAVLVAVLIAFVCEAAWTCDEARRGSGDGCDCGCGERDPDCGEGEQPILARCHEQDGTVLTPVSGDWTCLVEENACVRPKPDCSALHRDEGANEETCGACFDGHVNGTAQGPCKLQKMTLFSKVDTEAFYALVVYDDQIVPGEGGPLSFYSTDSGNSLYTVNMRARWKLPKVGSELNGSVEPVLRAQFTDFTGDGLNDLVFVLASGELQFWPNVGTNNNFKWEEGFVMTIASEGLLIDVASSDINGDGLTDVLILDESGVRFLKNVGNLSWPEFTALKSADREFNIVGLPNCIESLLSDCANSFIVADIFDKGYDEIIIRTSQNVWYFARAAPQLLSFSYVDDASIDAYLEPWGLAGCSDSFSVNFVDYDGDGDDDLICVSQLDETHGLITYIRNEAYYSFARVTGAPASSRGVPAQIFQMDAKFDTRHYKTAASFVDLDGDGDLDMVLSGSFDSCAKNDQGAFEWLDDLFLADLDNDSFAEAMILQFSDLTSRRLEVWKASNDESFTEVSLPSTVSIPSSYIVAAVDLDGDGDLDIVLWSGSNTVNDQP</sequence>
<evidence type="ECO:0000256" key="1">
    <source>
        <dbReference type="ARBA" id="ARBA00022729"/>
    </source>
</evidence>
<accession>A0A2R5GZ14</accession>
<dbReference type="Proteomes" id="UP000241890">
    <property type="component" value="Unassembled WGS sequence"/>
</dbReference>
<name>A0A2R5GZ14_9STRA</name>
<proteinExistence type="predicted"/>
<keyword evidence="1 2" id="KW-0732">Signal</keyword>
<reference evidence="3 4" key="1">
    <citation type="submission" date="2017-12" db="EMBL/GenBank/DDBJ databases">
        <title>Sequencing, de novo assembly and annotation of complete genome of a new Thraustochytrid species, strain FCC1311.</title>
        <authorList>
            <person name="Sedici K."/>
            <person name="Godart F."/>
            <person name="Aiese Cigliano R."/>
            <person name="Sanseverino W."/>
            <person name="Barakat M."/>
            <person name="Ortet P."/>
            <person name="Marechal E."/>
            <person name="Cagnac O."/>
            <person name="Amato A."/>
        </authorList>
    </citation>
    <scope>NUCLEOTIDE SEQUENCE [LARGE SCALE GENOMIC DNA]</scope>
</reference>
<dbReference type="AlphaFoldDB" id="A0A2R5GZ14"/>
<evidence type="ECO:0000313" key="3">
    <source>
        <dbReference type="EMBL" id="GBG35058.1"/>
    </source>
</evidence>
<comment type="caution">
    <text evidence="3">The sequence shown here is derived from an EMBL/GenBank/DDBJ whole genome shotgun (WGS) entry which is preliminary data.</text>
</comment>